<dbReference type="GO" id="GO:0005249">
    <property type="term" value="F:voltage-gated potassium channel activity"/>
    <property type="evidence" value="ECO:0007669"/>
    <property type="project" value="TreeGrafter"/>
</dbReference>
<name>A0A1S8X636_OPIVI</name>
<dbReference type="GO" id="GO:0003254">
    <property type="term" value="P:regulation of membrane depolarization"/>
    <property type="evidence" value="ECO:0007669"/>
    <property type="project" value="TreeGrafter"/>
</dbReference>
<keyword evidence="1" id="KW-1133">Transmembrane helix</keyword>
<dbReference type="SUPFAM" id="SSF81324">
    <property type="entry name" value="Voltage-gated potassium channels"/>
    <property type="match status" value="1"/>
</dbReference>
<evidence type="ECO:0000313" key="2">
    <source>
        <dbReference type="EMBL" id="OON22199.1"/>
    </source>
</evidence>
<accession>A0A1S8X636</accession>
<evidence type="ECO:0000256" key="1">
    <source>
        <dbReference type="SAM" id="Phobius"/>
    </source>
</evidence>
<protein>
    <recommendedName>
        <fullName evidence="4">Potassium channel domain-containing protein</fullName>
    </recommendedName>
</protein>
<dbReference type="Gene3D" id="1.10.287.630">
    <property type="entry name" value="Helix hairpin bin"/>
    <property type="match status" value="1"/>
</dbReference>
<keyword evidence="1" id="KW-0812">Transmembrane</keyword>
<sequence length="212" mass="24808">MMMEFPPESWVKRCKLEGADWFQKYTWALFKAMSHMLSIGYGRFPPISIGDAWITIVSMMSGATCYALFVGHVAALIQSFDTSKRLYREKLPENCHRIIEQIYGKIAEYSAHATGHRDQLLDESSSEFKQVEEYMAYRKLPRALRQRIANYYEHRYQGKMFDEAQILNEFSECLREAKHNTDLPPTAKWSSLQGPKTGHFALHQYFIDFQQI</sequence>
<gene>
    <name evidence="2" type="ORF">X801_01897</name>
</gene>
<dbReference type="GO" id="GO:0098855">
    <property type="term" value="C:HCN channel complex"/>
    <property type="evidence" value="ECO:0007669"/>
    <property type="project" value="TreeGrafter"/>
</dbReference>
<dbReference type="AlphaFoldDB" id="A0A1S8X636"/>
<feature type="transmembrane region" description="Helical" evidence="1">
    <location>
        <begin position="52"/>
        <end position="77"/>
    </location>
</feature>
<dbReference type="EMBL" id="KV891857">
    <property type="protein sequence ID" value="OON22199.1"/>
    <property type="molecule type" value="Genomic_DNA"/>
</dbReference>
<evidence type="ECO:0008006" key="4">
    <source>
        <dbReference type="Google" id="ProtNLM"/>
    </source>
</evidence>
<proteinExistence type="predicted"/>
<dbReference type="Proteomes" id="UP000243686">
    <property type="component" value="Unassembled WGS sequence"/>
</dbReference>
<dbReference type="Gene3D" id="1.10.287.70">
    <property type="match status" value="1"/>
</dbReference>
<dbReference type="InterPro" id="IPR051413">
    <property type="entry name" value="K/Na_HCN_channel"/>
</dbReference>
<organism evidence="2 3">
    <name type="scientific">Opisthorchis viverrini</name>
    <name type="common">Southeast Asian liver fluke</name>
    <dbReference type="NCBI Taxonomy" id="6198"/>
    <lineage>
        <taxon>Eukaryota</taxon>
        <taxon>Metazoa</taxon>
        <taxon>Spiralia</taxon>
        <taxon>Lophotrochozoa</taxon>
        <taxon>Platyhelminthes</taxon>
        <taxon>Trematoda</taxon>
        <taxon>Digenea</taxon>
        <taxon>Opisthorchiida</taxon>
        <taxon>Opisthorchiata</taxon>
        <taxon>Opisthorchiidae</taxon>
        <taxon>Opisthorchis</taxon>
    </lineage>
</organism>
<reference evidence="2 3" key="1">
    <citation type="submission" date="2015-03" db="EMBL/GenBank/DDBJ databases">
        <title>Draft genome of the nematode, Opisthorchis viverrini.</title>
        <authorList>
            <person name="Mitreva M."/>
        </authorList>
    </citation>
    <scope>NUCLEOTIDE SEQUENCE [LARGE SCALE GENOMIC DNA]</scope>
    <source>
        <strain evidence="2">Khon Kaen</strain>
    </source>
</reference>
<dbReference type="PANTHER" id="PTHR45689:SF5">
    <property type="entry name" value="I[[H]] CHANNEL, ISOFORM E"/>
    <property type="match status" value="1"/>
</dbReference>
<dbReference type="PANTHER" id="PTHR45689">
    <property type="entry name" value="I[[H]] CHANNEL, ISOFORM E"/>
    <property type="match status" value="1"/>
</dbReference>
<dbReference type="GO" id="GO:0035725">
    <property type="term" value="P:sodium ion transmembrane transport"/>
    <property type="evidence" value="ECO:0007669"/>
    <property type="project" value="TreeGrafter"/>
</dbReference>
<keyword evidence="3" id="KW-1185">Reference proteome</keyword>
<keyword evidence="1" id="KW-0472">Membrane</keyword>
<evidence type="ECO:0000313" key="3">
    <source>
        <dbReference type="Proteomes" id="UP000243686"/>
    </source>
</evidence>